<evidence type="ECO:0000256" key="1">
    <source>
        <dbReference type="SAM" id="MobiDB-lite"/>
    </source>
</evidence>
<organism evidence="2 3">
    <name type="scientific">Castilleja foliolosa</name>
    <dbReference type="NCBI Taxonomy" id="1961234"/>
    <lineage>
        <taxon>Eukaryota</taxon>
        <taxon>Viridiplantae</taxon>
        <taxon>Streptophyta</taxon>
        <taxon>Embryophyta</taxon>
        <taxon>Tracheophyta</taxon>
        <taxon>Spermatophyta</taxon>
        <taxon>Magnoliopsida</taxon>
        <taxon>eudicotyledons</taxon>
        <taxon>Gunneridae</taxon>
        <taxon>Pentapetalae</taxon>
        <taxon>asterids</taxon>
        <taxon>lamiids</taxon>
        <taxon>Lamiales</taxon>
        <taxon>Orobanchaceae</taxon>
        <taxon>Pedicularideae</taxon>
        <taxon>Castillejinae</taxon>
        <taxon>Castilleja</taxon>
    </lineage>
</organism>
<sequence>MSTRRRSGEERLYYSPPAMRRYNQQQQQQQSKLKKKSLTSPERKGFGSDSYIDRFMEHTTPSVAAQHFPRTSMKSWRNRGNDFHPYFNLGDLWESFREWSVYGVGVPLLWKGNDSVVQYYVPSLSGIQLYIDPTSRVMEQRRPGEESDANSSRETSSDGESESGTGRRANNARSHGYSRHAGRNNAFVEPSVADGDISNPPGLLIFEYFERELPFHREPLADKISDLASRFPELKTYRSCDLTASSWVSVAWYPIYRIPVGPTLQNVDACFLTFHSLGKPVRTLTHKNQLDTDVICTGGERVHDANSKLSLPTFGLVSYKFKVSDLNEVFEGQKVNSLLRAADNWLQLLQVNHPDYNFFTSHNTFWR</sequence>
<feature type="region of interest" description="Disordered" evidence="1">
    <location>
        <begin position="1"/>
        <end position="45"/>
    </location>
</feature>
<feature type="region of interest" description="Disordered" evidence="1">
    <location>
        <begin position="137"/>
        <end position="180"/>
    </location>
</feature>
<name>A0ABD3E3N3_9LAMI</name>
<dbReference type="Pfam" id="PF05623">
    <property type="entry name" value="DUF789"/>
    <property type="match status" value="1"/>
</dbReference>
<reference evidence="3" key="1">
    <citation type="journal article" date="2024" name="IScience">
        <title>Strigolactones Initiate the Formation of Haustorium-like Structures in Castilleja.</title>
        <authorList>
            <person name="Buerger M."/>
            <person name="Peterson D."/>
            <person name="Chory J."/>
        </authorList>
    </citation>
    <scope>NUCLEOTIDE SEQUENCE [LARGE SCALE GENOMIC DNA]</scope>
</reference>
<proteinExistence type="predicted"/>
<dbReference type="PANTHER" id="PTHR31343">
    <property type="entry name" value="T15D22.8"/>
    <property type="match status" value="1"/>
</dbReference>
<dbReference type="PANTHER" id="PTHR31343:SF8">
    <property type="entry name" value="OS07G0246600 PROTEIN"/>
    <property type="match status" value="1"/>
</dbReference>
<dbReference type="InterPro" id="IPR008507">
    <property type="entry name" value="DUF789"/>
</dbReference>
<dbReference type="Proteomes" id="UP001632038">
    <property type="component" value="Unassembled WGS sequence"/>
</dbReference>
<evidence type="ECO:0000313" key="3">
    <source>
        <dbReference type="Proteomes" id="UP001632038"/>
    </source>
</evidence>
<gene>
    <name evidence="2" type="ORF">CASFOL_005050</name>
</gene>
<feature type="compositionally biased region" description="Basic and acidic residues" evidence="1">
    <location>
        <begin position="1"/>
        <end position="12"/>
    </location>
</feature>
<comment type="caution">
    <text evidence="2">The sequence shown here is derived from an EMBL/GenBank/DDBJ whole genome shotgun (WGS) entry which is preliminary data.</text>
</comment>
<dbReference type="EMBL" id="JAVIJP010000007">
    <property type="protein sequence ID" value="KAL3648647.1"/>
    <property type="molecule type" value="Genomic_DNA"/>
</dbReference>
<evidence type="ECO:0000313" key="2">
    <source>
        <dbReference type="EMBL" id="KAL3648647.1"/>
    </source>
</evidence>
<accession>A0ABD3E3N3</accession>
<protein>
    <submittedName>
        <fullName evidence="2">Uncharacterized protein</fullName>
    </submittedName>
</protein>
<keyword evidence="3" id="KW-1185">Reference proteome</keyword>
<dbReference type="AlphaFoldDB" id="A0ABD3E3N3"/>